<dbReference type="AlphaFoldDB" id="A0A1X0QHJ8"/>
<proteinExistence type="predicted"/>
<evidence type="ECO:0000313" key="2">
    <source>
        <dbReference type="Proteomes" id="UP000192501"/>
    </source>
</evidence>
<dbReference type="EMBL" id="LTAI01000255">
    <property type="protein sequence ID" value="ORD99239.1"/>
    <property type="molecule type" value="Genomic_DNA"/>
</dbReference>
<protein>
    <submittedName>
        <fullName evidence="1">Uncharacterized protein</fullName>
    </submittedName>
</protein>
<gene>
    <name evidence="1" type="ORF">A0H76_1169</name>
</gene>
<name>A0A1X0QHJ8_9MICR</name>
<evidence type="ECO:0000313" key="1">
    <source>
        <dbReference type="EMBL" id="ORD99239.1"/>
    </source>
</evidence>
<accession>A0A1X0QHJ8</accession>
<comment type="caution">
    <text evidence="1">The sequence shown here is derived from an EMBL/GenBank/DDBJ whole genome shotgun (WGS) entry which is preliminary data.</text>
</comment>
<dbReference type="VEuPathDB" id="MicrosporidiaDB:A0H76_1169"/>
<sequence>MLKESNEITQEYFLASSSTECIDEIEDGEIADTYIPFENSYLKKIYSKKDNVLIGLDYHQPNVDEFINSNKLKMFINKYKQSLDKTIISNSQEFFLNNKLKMLLKYVNYESYNFTLLNEYNDSLKPLVLKSDKGMHIVSTKSTNYNYKEDYKKFYEKIVKRNEKVFDKKPVIIMKTEFIDKVTDSSAFICFKVEDKMIVFIDFYYNEIEFFKGLELSSENKVKNGSFCYNKYDVKDNKGQGFILFLYSDTTFKNDNENITFDRISFYGDGVESFGNTKTIYANNSIFIKSFEKYNYKNILDYLCGLNTMENGDYVLNNGNLYEIKGDGDYVLNNGNLYEIKGDGDSVLFKGFDYSLLVED</sequence>
<organism evidence="1 2">
    <name type="scientific">Hepatospora eriocheir</name>
    <dbReference type="NCBI Taxonomy" id="1081669"/>
    <lineage>
        <taxon>Eukaryota</taxon>
        <taxon>Fungi</taxon>
        <taxon>Fungi incertae sedis</taxon>
        <taxon>Microsporidia</taxon>
        <taxon>Hepatosporidae</taxon>
        <taxon>Hepatospora</taxon>
    </lineage>
</organism>
<reference evidence="1 2" key="1">
    <citation type="journal article" date="2017" name="Environ. Microbiol.">
        <title>Decay of the glycolytic pathway and adaptation to intranuclear parasitism within Enterocytozoonidae microsporidia.</title>
        <authorList>
            <person name="Wiredu Boakye D."/>
            <person name="Jaroenlak P."/>
            <person name="Prachumwat A."/>
            <person name="Williams T.A."/>
            <person name="Bateman K.S."/>
            <person name="Itsathitphaisarn O."/>
            <person name="Sritunyalucksana K."/>
            <person name="Paszkiewicz K.H."/>
            <person name="Moore K.A."/>
            <person name="Stentiford G.D."/>
            <person name="Williams B.A."/>
        </authorList>
    </citation>
    <scope>NUCLEOTIDE SEQUENCE [LARGE SCALE GENOMIC DNA]</scope>
    <source>
        <strain evidence="2">canceri</strain>
    </source>
</reference>
<dbReference type="Proteomes" id="UP000192501">
    <property type="component" value="Unassembled WGS sequence"/>
</dbReference>
<dbReference type="VEuPathDB" id="MicrosporidiaDB:HERIO_1368"/>